<dbReference type="Proteomes" id="UP001549320">
    <property type="component" value="Unassembled WGS sequence"/>
</dbReference>
<reference evidence="1 2" key="1">
    <citation type="submission" date="2024-06" db="EMBL/GenBank/DDBJ databases">
        <title>Sorghum-associated microbial communities from plants grown in Nebraska, USA.</title>
        <authorList>
            <person name="Schachtman D."/>
        </authorList>
    </citation>
    <scope>NUCLEOTIDE SEQUENCE [LARGE SCALE GENOMIC DNA]</scope>
    <source>
        <strain evidence="1 2">2709</strain>
    </source>
</reference>
<dbReference type="PANTHER" id="PTHR43293:SF3">
    <property type="entry name" value="CHOLESTEROL RING-CLEAVING HYDROLASE IPDB SUBUNIT"/>
    <property type="match status" value="1"/>
</dbReference>
<accession>A0ABV2Q8X8</accession>
<dbReference type="InterPro" id="IPR004165">
    <property type="entry name" value="CoA_trans_fam_I"/>
</dbReference>
<sequence length="264" mass="28907">MQEVEHQQWSWGELAAIVLSRELRDGEVGSPGGSRSEIPLAAARLAQLMHAPNLSIITSAVGFVASLVDKPWSPLFHSTMDYRNLYAGTEAVMASSGVFHTRRDWFFAGAMQVDGYGNINLSTVMLKDGTAMRGPGAAGLAYSSAMAKRFFIYMHEHSPRSFVKKLDYMTAIGHGSGPNSREKLALRGGGPALVISPRGVMDFDEQTLRLRLRSVHPGQSLAELVDQTGCDLIVPRQVPFTAPPTDMELDMLRQRVDRGGVLRH</sequence>
<keyword evidence="2" id="KW-1185">Reference proteome</keyword>
<dbReference type="Pfam" id="PF01144">
    <property type="entry name" value="CoA_trans"/>
    <property type="match status" value="1"/>
</dbReference>
<dbReference type="EMBL" id="JBEPSH010000005">
    <property type="protein sequence ID" value="MET4577464.1"/>
    <property type="molecule type" value="Genomic_DNA"/>
</dbReference>
<organism evidence="1 2">
    <name type="scientific">Ottowia thiooxydans</name>
    <dbReference type="NCBI Taxonomy" id="219182"/>
    <lineage>
        <taxon>Bacteria</taxon>
        <taxon>Pseudomonadati</taxon>
        <taxon>Pseudomonadota</taxon>
        <taxon>Betaproteobacteria</taxon>
        <taxon>Burkholderiales</taxon>
        <taxon>Comamonadaceae</taxon>
        <taxon>Ottowia</taxon>
    </lineage>
</organism>
<keyword evidence="1" id="KW-0808">Transferase</keyword>
<dbReference type="InterPro" id="IPR037171">
    <property type="entry name" value="NagB/RpiA_transferase-like"/>
</dbReference>
<proteinExistence type="predicted"/>
<dbReference type="SMART" id="SM00882">
    <property type="entry name" value="CoA_trans"/>
    <property type="match status" value="1"/>
</dbReference>
<evidence type="ECO:0000313" key="1">
    <source>
        <dbReference type="EMBL" id="MET4577464.1"/>
    </source>
</evidence>
<dbReference type="RefSeq" id="WP_354443877.1">
    <property type="nucleotide sequence ID" value="NZ_JBEPSH010000005.1"/>
</dbReference>
<dbReference type="SUPFAM" id="SSF100950">
    <property type="entry name" value="NagB/RpiA/CoA transferase-like"/>
    <property type="match status" value="1"/>
</dbReference>
<name>A0ABV2Q8X8_9BURK</name>
<dbReference type="PANTHER" id="PTHR43293">
    <property type="entry name" value="ACETATE COA-TRANSFERASE YDIF"/>
    <property type="match status" value="1"/>
</dbReference>
<evidence type="ECO:0000313" key="2">
    <source>
        <dbReference type="Proteomes" id="UP001549320"/>
    </source>
</evidence>
<dbReference type="Gene3D" id="3.40.1080.10">
    <property type="entry name" value="Glutaconate Coenzyme A-transferase"/>
    <property type="match status" value="1"/>
</dbReference>
<gene>
    <name evidence="1" type="ORF">ABIE13_002575</name>
</gene>
<protein>
    <submittedName>
        <fullName evidence="1">Glutaconate CoA-transferase subunit B</fullName>
        <ecNumber evidence="1">2.8.3.12</ecNumber>
    </submittedName>
</protein>
<dbReference type="GO" id="GO:0018730">
    <property type="term" value="F:glutaconate CoA-transferase activity"/>
    <property type="evidence" value="ECO:0007669"/>
    <property type="project" value="UniProtKB-EC"/>
</dbReference>
<dbReference type="EC" id="2.8.3.12" evidence="1"/>
<comment type="caution">
    <text evidence="1">The sequence shown here is derived from an EMBL/GenBank/DDBJ whole genome shotgun (WGS) entry which is preliminary data.</text>
</comment>